<reference evidence="11" key="1">
    <citation type="submission" date="2020-04" db="EMBL/GenBank/DDBJ databases">
        <title>Draft genome resource of the tomato pathogen Pseudocercospora fuligena.</title>
        <authorList>
            <person name="Zaccaron A."/>
        </authorList>
    </citation>
    <scope>NUCLEOTIDE SEQUENCE</scope>
    <source>
        <strain evidence="11">PF001</strain>
    </source>
</reference>
<keyword evidence="3 8" id="KW-0349">Heme</keyword>
<dbReference type="InterPro" id="IPR002401">
    <property type="entry name" value="Cyt_P450_E_grp-I"/>
</dbReference>
<accession>A0A8H6RCD3</accession>
<comment type="cofactor">
    <cofactor evidence="1 8">
        <name>heme</name>
        <dbReference type="ChEBI" id="CHEBI:30413"/>
    </cofactor>
</comment>
<dbReference type="PRINTS" id="PR00385">
    <property type="entry name" value="P450"/>
</dbReference>
<evidence type="ECO:0000256" key="2">
    <source>
        <dbReference type="ARBA" id="ARBA00010617"/>
    </source>
</evidence>
<protein>
    <submittedName>
        <fullName evidence="11">Multifunctional cytochrome P450 monooxygenase</fullName>
    </submittedName>
</protein>
<dbReference type="Pfam" id="PF00067">
    <property type="entry name" value="p450"/>
    <property type="match status" value="1"/>
</dbReference>
<dbReference type="PROSITE" id="PS00086">
    <property type="entry name" value="CYTOCHROME_P450"/>
    <property type="match status" value="1"/>
</dbReference>
<dbReference type="GO" id="GO:0004497">
    <property type="term" value="F:monooxygenase activity"/>
    <property type="evidence" value="ECO:0007669"/>
    <property type="project" value="UniProtKB-KW"/>
</dbReference>
<keyword evidence="12" id="KW-1185">Reference proteome</keyword>
<comment type="similarity">
    <text evidence="2 9">Belongs to the cytochrome P450 family.</text>
</comment>
<dbReference type="AlphaFoldDB" id="A0A8H6RCD3"/>
<evidence type="ECO:0000256" key="1">
    <source>
        <dbReference type="ARBA" id="ARBA00001971"/>
    </source>
</evidence>
<evidence type="ECO:0000256" key="6">
    <source>
        <dbReference type="ARBA" id="ARBA00023004"/>
    </source>
</evidence>
<dbReference type="GO" id="GO:0020037">
    <property type="term" value="F:heme binding"/>
    <property type="evidence" value="ECO:0007669"/>
    <property type="project" value="InterPro"/>
</dbReference>
<evidence type="ECO:0000256" key="10">
    <source>
        <dbReference type="SAM" id="SignalP"/>
    </source>
</evidence>
<evidence type="ECO:0000256" key="4">
    <source>
        <dbReference type="ARBA" id="ARBA00022723"/>
    </source>
</evidence>
<feature type="non-terminal residue" evidence="11">
    <location>
        <position position="517"/>
    </location>
</feature>
<feature type="binding site" description="axial binding residue" evidence="8">
    <location>
        <position position="432"/>
    </location>
    <ligand>
        <name>heme</name>
        <dbReference type="ChEBI" id="CHEBI:30413"/>
    </ligand>
    <ligandPart>
        <name>Fe</name>
        <dbReference type="ChEBI" id="CHEBI:18248"/>
    </ligandPart>
</feature>
<name>A0A8H6RCD3_9PEZI</name>
<dbReference type="PANTHER" id="PTHR46300">
    <property type="entry name" value="P450, PUTATIVE (EUROFUNG)-RELATED-RELATED"/>
    <property type="match status" value="1"/>
</dbReference>
<keyword evidence="5 9" id="KW-0560">Oxidoreductase</keyword>
<evidence type="ECO:0000256" key="7">
    <source>
        <dbReference type="ARBA" id="ARBA00023033"/>
    </source>
</evidence>
<dbReference type="EMBL" id="JABCIY010000209">
    <property type="protein sequence ID" value="KAF7188531.1"/>
    <property type="molecule type" value="Genomic_DNA"/>
</dbReference>
<dbReference type="OrthoDB" id="2789670at2759"/>
<dbReference type="Gene3D" id="1.10.630.10">
    <property type="entry name" value="Cytochrome P450"/>
    <property type="match status" value="1"/>
</dbReference>
<evidence type="ECO:0000256" key="3">
    <source>
        <dbReference type="ARBA" id="ARBA00022617"/>
    </source>
</evidence>
<evidence type="ECO:0000313" key="12">
    <source>
        <dbReference type="Proteomes" id="UP000660729"/>
    </source>
</evidence>
<dbReference type="SUPFAM" id="SSF48264">
    <property type="entry name" value="Cytochrome P450"/>
    <property type="match status" value="1"/>
</dbReference>
<evidence type="ECO:0000313" key="11">
    <source>
        <dbReference type="EMBL" id="KAF7188531.1"/>
    </source>
</evidence>
<dbReference type="PRINTS" id="PR00463">
    <property type="entry name" value="EP450I"/>
</dbReference>
<comment type="caution">
    <text evidence="11">The sequence shown here is derived from an EMBL/GenBank/DDBJ whole genome shotgun (WGS) entry which is preliminary data.</text>
</comment>
<keyword evidence="10" id="KW-0732">Signal</keyword>
<keyword evidence="4 8" id="KW-0479">Metal-binding</keyword>
<dbReference type="InterPro" id="IPR036396">
    <property type="entry name" value="Cyt_P450_sf"/>
</dbReference>
<evidence type="ECO:0000256" key="8">
    <source>
        <dbReference type="PIRSR" id="PIRSR602401-1"/>
    </source>
</evidence>
<proteinExistence type="inferred from homology"/>
<evidence type="ECO:0000256" key="5">
    <source>
        <dbReference type="ARBA" id="ARBA00023002"/>
    </source>
</evidence>
<keyword evidence="6 8" id="KW-0408">Iron</keyword>
<dbReference type="Proteomes" id="UP000660729">
    <property type="component" value="Unassembled WGS sequence"/>
</dbReference>
<dbReference type="CDD" id="cd11065">
    <property type="entry name" value="CYP64-like"/>
    <property type="match status" value="1"/>
</dbReference>
<dbReference type="InterPro" id="IPR017972">
    <property type="entry name" value="Cyt_P450_CS"/>
</dbReference>
<dbReference type="PANTHER" id="PTHR46300:SF7">
    <property type="entry name" value="P450, PUTATIVE (EUROFUNG)-RELATED"/>
    <property type="match status" value="1"/>
</dbReference>
<organism evidence="11 12">
    <name type="scientific">Pseudocercospora fuligena</name>
    <dbReference type="NCBI Taxonomy" id="685502"/>
    <lineage>
        <taxon>Eukaryota</taxon>
        <taxon>Fungi</taxon>
        <taxon>Dikarya</taxon>
        <taxon>Ascomycota</taxon>
        <taxon>Pezizomycotina</taxon>
        <taxon>Dothideomycetes</taxon>
        <taxon>Dothideomycetidae</taxon>
        <taxon>Mycosphaerellales</taxon>
        <taxon>Mycosphaerellaceae</taxon>
        <taxon>Pseudocercospora</taxon>
    </lineage>
</organism>
<feature type="non-terminal residue" evidence="11">
    <location>
        <position position="1"/>
    </location>
</feature>
<sequence>VPLASLGLILLVVQWLRLRTPRLRLPPGPKPFPMLGNINDLPPKVGRDWEFWYQHKQLYGPISSVTVFGTTIVILNDLEVATELLEKQSNASLNRPHMNFLMGLCGWAHVVSLLSNGHRLRASRKHFHSVMGTQQNLPRFLPLQEAESHRLLLRTLKQPNSFLKHIRTEVGSIILKLAYGYTAATDQPDPLIELSNLTHRHAGIGAQPGVWAVDFIPALKYVPDWFPGAGFQRTAKEFRAKIMEAVYRPAKFVEHEMEKGANEPSFLSVVHEQAGEKLSAEEQDIATYSAHSLYGGASDTTVSTLSTFFLMMVLHPEIQRKAQAEVDSSVGTARLPGIEHRDRLPYLQAIIKEVLRFHPVAPTGLPHLMATDATCAGYDIPKGAMVIANLWGIGRDTSIYTDPHLFRPERFLGDRPELDSRTWAFGFGRRACPGKLLAEQTIFLTIARVLAVFDISKPDAEEEPAVRFEPGMVSQPEPFQASIKPRSPECERLIERAEKMYPLQQSSADTLRDITKW</sequence>
<keyword evidence="7 9" id="KW-0503">Monooxygenase</keyword>
<dbReference type="InterPro" id="IPR050364">
    <property type="entry name" value="Cytochrome_P450_fung"/>
</dbReference>
<evidence type="ECO:0000256" key="9">
    <source>
        <dbReference type="RuleBase" id="RU000461"/>
    </source>
</evidence>
<feature type="chain" id="PRO_5034687165" evidence="10">
    <location>
        <begin position="19"/>
        <end position="517"/>
    </location>
</feature>
<dbReference type="GO" id="GO:0016705">
    <property type="term" value="F:oxidoreductase activity, acting on paired donors, with incorporation or reduction of molecular oxygen"/>
    <property type="evidence" value="ECO:0007669"/>
    <property type="project" value="InterPro"/>
</dbReference>
<dbReference type="GO" id="GO:0005506">
    <property type="term" value="F:iron ion binding"/>
    <property type="evidence" value="ECO:0007669"/>
    <property type="project" value="InterPro"/>
</dbReference>
<dbReference type="InterPro" id="IPR001128">
    <property type="entry name" value="Cyt_P450"/>
</dbReference>
<feature type="signal peptide" evidence="10">
    <location>
        <begin position="1"/>
        <end position="18"/>
    </location>
</feature>
<gene>
    <name evidence="11" type="ORF">HII31_10193</name>
</gene>